<evidence type="ECO:0000313" key="1">
    <source>
        <dbReference type="EMBL" id="OGG43250.1"/>
    </source>
</evidence>
<accession>A0A1F6C251</accession>
<organism evidence="1 2">
    <name type="scientific">Candidatus Jorgensenbacteria bacterium RIFCSPLOWO2_12_FULL_42_11</name>
    <dbReference type="NCBI Taxonomy" id="1798473"/>
    <lineage>
        <taxon>Bacteria</taxon>
        <taxon>Candidatus Joergenseniibacteriota</taxon>
    </lineage>
</organism>
<evidence type="ECO:0000313" key="2">
    <source>
        <dbReference type="Proteomes" id="UP000176633"/>
    </source>
</evidence>
<protein>
    <recommendedName>
        <fullName evidence="3">Phage tail collar domain-containing protein</fullName>
    </recommendedName>
</protein>
<proteinExistence type="predicted"/>
<gene>
    <name evidence="1" type="ORF">A3G50_01190</name>
</gene>
<dbReference type="STRING" id="1798473.A3G50_01190"/>
<dbReference type="Proteomes" id="UP000176633">
    <property type="component" value="Unassembled WGS sequence"/>
</dbReference>
<evidence type="ECO:0008006" key="3">
    <source>
        <dbReference type="Google" id="ProtNLM"/>
    </source>
</evidence>
<name>A0A1F6C251_9BACT</name>
<sequence>MSKSFLFKLGSGLVVGLLVGVIVLAFNNPTGNPTTGGGVVGVGSGAPANSFYINSSGNVGIWTAAPGAKLEIAGQIKITGGVPGANKVLTSDAAGLASWQAPSSPGVTLPSGAVFMMITGSCPAGTTDASATYANKFLRINATQGSTGGSDTLSIATANLPSHTHPVTVYSGAGSGAQQWPTNGEGDGNVPTYSVTFDSGSTGSGVAATITNPYVTAKMCQVN</sequence>
<comment type="caution">
    <text evidence="1">The sequence shown here is derived from an EMBL/GenBank/DDBJ whole genome shotgun (WGS) entry which is preliminary data.</text>
</comment>
<dbReference type="AlphaFoldDB" id="A0A1F6C251"/>
<reference evidence="1 2" key="1">
    <citation type="journal article" date="2016" name="Nat. Commun.">
        <title>Thousands of microbial genomes shed light on interconnected biogeochemical processes in an aquifer system.</title>
        <authorList>
            <person name="Anantharaman K."/>
            <person name="Brown C.T."/>
            <person name="Hug L.A."/>
            <person name="Sharon I."/>
            <person name="Castelle C.J."/>
            <person name="Probst A.J."/>
            <person name="Thomas B.C."/>
            <person name="Singh A."/>
            <person name="Wilkins M.J."/>
            <person name="Karaoz U."/>
            <person name="Brodie E.L."/>
            <person name="Williams K.H."/>
            <person name="Hubbard S.S."/>
            <person name="Banfield J.F."/>
        </authorList>
    </citation>
    <scope>NUCLEOTIDE SEQUENCE [LARGE SCALE GENOMIC DNA]</scope>
</reference>
<dbReference type="EMBL" id="MFKM01000019">
    <property type="protein sequence ID" value="OGG43250.1"/>
    <property type="molecule type" value="Genomic_DNA"/>
</dbReference>